<dbReference type="OrthoDB" id="7064642at2"/>
<dbReference type="AlphaFoldDB" id="A0A1M7YUH5"/>
<sequence>MELTMMEVSAWSNGRPNHQTGAGLGIRISIRDRSDYFCWKVHKVKVLLDGQSCDVKLTGGFWKSCPELRDPRIGQWLIKRRLNRWPKYHPHKLELTPCGKHLFKLFELHEKR</sequence>
<dbReference type="RefSeq" id="WP_073582164.1">
    <property type="nucleotide sequence ID" value="NZ_AP024897.1"/>
</dbReference>
<protein>
    <submittedName>
        <fullName evidence="1">Uncharacterized protein</fullName>
    </submittedName>
</protein>
<dbReference type="EMBL" id="FRFG01000023">
    <property type="protein sequence ID" value="SHO56314.1"/>
    <property type="molecule type" value="Genomic_DNA"/>
</dbReference>
<evidence type="ECO:0000313" key="2">
    <source>
        <dbReference type="Proteomes" id="UP000184600"/>
    </source>
</evidence>
<evidence type="ECO:0000313" key="1">
    <source>
        <dbReference type="EMBL" id="SHO56314.1"/>
    </source>
</evidence>
<accession>A0A1M7YUH5</accession>
<dbReference type="STRING" id="1117707.VQ7734_02083"/>
<dbReference type="Proteomes" id="UP000184600">
    <property type="component" value="Unassembled WGS sequence"/>
</dbReference>
<reference evidence="2" key="1">
    <citation type="submission" date="2016-12" db="EMBL/GenBank/DDBJ databases">
        <authorList>
            <person name="Rodrigo-Torres L."/>
            <person name="Arahal R.D."/>
            <person name="Lucena T."/>
        </authorList>
    </citation>
    <scope>NUCLEOTIDE SEQUENCE [LARGE SCALE GENOMIC DNA]</scope>
</reference>
<keyword evidence="2" id="KW-1185">Reference proteome</keyword>
<proteinExistence type="predicted"/>
<name>A0A1M7YUH5_9VIBR</name>
<gene>
    <name evidence="1" type="ORF">VQ7734_02083</name>
</gene>
<organism evidence="1 2">
    <name type="scientific">Vibrio quintilis</name>
    <dbReference type="NCBI Taxonomy" id="1117707"/>
    <lineage>
        <taxon>Bacteria</taxon>
        <taxon>Pseudomonadati</taxon>
        <taxon>Pseudomonadota</taxon>
        <taxon>Gammaproteobacteria</taxon>
        <taxon>Vibrionales</taxon>
        <taxon>Vibrionaceae</taxon>
        <taxon>Vibrio</taxon>
    </lineage>
</organism>